<evidence type="ECO:0000313" key="3">
    <source>
        <dbReference type="Proteomes" id="UP000676325"/>
    </source>
</evidence>
<evidence type="ECO:0000256" key="1">
    <source>
        <dbReference type="SAM" id="MobiDB-lite"/>
    </source>
</evidence>
<gene>
    <name evidence="2" type="ORF">KDK95_32305</name>
</gene>
<evidence type="ECO:0000313" key="2">
    <source>
        <dbReference type="EMBL" id="MBR7831032.1"/>
    </source>
</evidence>
<protein>
    <submittedName>
        <fullName evidence="2">Uncharacterized protein</fullName>
    </submittedName>
</protein>
<dbReference type="EMBL" id="JAGSOH010000177">
    <property type="protein sequence ID" value="MBR7831032.1"/>
    <property type="molecule type" value="Genomic_DNA"/>
</dbReference>
<feature type="region of interest" description="Disordered" evidence="1">
    <location>
        <begin position="51"/>
        <end position="75"/>
    </location>
</feature>
<reference evidence="2" key="1">
    <citation type="submission" date="2021-04" db="EMBL/GenBank/DDBJ databases">
        <title>Genome based classification of Actinospica acidithermotolerans sp. nov., an actinobacterium isolated from an Indonesian hot spring.</title>
        <authorList>
            <person name="Kusuma A.B."/>
            <person name="Putra K.E."/>
            <person name="Nafisah S."/>
            <person name="Loh J."/>
            <person name="Nouioui I."/>
            <person name="Goodfellow M."/>
        </authorList>
    </citation>
    <scope>NUCLEOTIDE SEQUENCE</scope>
    <source>
        <strain evidence="2">MGRD01-02</strain>
    </source>
</reference>
<dbReference type="AlphaFoldDB" id="A0A941EGH2"/>
<feature type="compositionally biased region" description="Low complexity" evidence="1">
    <location>
        <begin position="59"/>
        <end position="75"/>
    </location>
</feature>
<dbReference type="Proteomes" id="UP000676325">
    <property type="component" value="Unassembled WGS sequence"/>
</dbReference>
<proteinExistence type="predicted"/>
<name>A0A941EGH2_9ACTN</name>
<comment type="caution">
    <text evidence="2">The sequence shown here is derived from an EMBL/GenBank/DDBJ whole genome shotgun (WGS) entry which is preliminary data.</text>
</comment>
<accession>A0A941EGH2</accession>
<keyword evidence="3" id="KW-1185">Reference proteome</keyword>
<organism evidence="2 3">
    <name type="scientific">Actinospica acidithermotolerans</name>
    <dbReference type="NCBI Taxonomy" id="2828514"/>
    <lineage>
        <taxon>Bacteria</taxon>
        <taxon>Bacillati</taxon>
        <taxon>Actinomycetota</taxon>
        <taxon>Actinomycetes</taxon>
        <taxon>Catenulisporales</taxon>
        <taxon>Actinospicaceae</taxon>
        <taxon>Actinospica</taxon>
    </lineage>
</organism>
<sequence>MTTTRVSVAPSTSGRRAAVRTVLSTVERLVFRGDAMVVARANAWAEVQRDRERARQRAEAWAALEPAPEQPDGQR</sequence>
<dbReference type="RefSeq" id="WP_212522150.1">
    <property type="nucleotide sequence ID" value="NZ_JAGSOH010000177.1"/>
</dbReference>